<dbReference type="EC" id="2.4.1.-" evidence="11"/>
<keyword evidence="6" id="KW-0735">Signal-anchor</keyword>
<keyword evidence="8 11" id="KW-0333">Golgi apparatus</keyword>
<dbReference type="Gene3D" id="3.30.420.10">
    <property type="entry name" value="Ribonuclease H-like superfamily/Ribonuclease H"/>
    <property type="match status" value="1"/>
</dbReference>
<feature type="transmembrane region" description="Helical" evidence="11">
    <location>
        <begin position="182"/>
        <end position="203"/>
    </location>
</feature>
<evidence type="ECO:0000256" key="2">
    <source>
        <dbReference type="ARBA" id="ARBA00005680"/>
    </source>
</evidence>
<evidence type="ECO:0000256" key="10">
    <source>
        <dbReference type="ARBA" id="ARBA00023157"/>
    </source>
</evidence>
<accession>A0ABQ8TAF6</accession>
<dbReference type="InterPro" id="IPR001173">
    <property type="entry name" value="Glyco_trans_2-like"/>
</dbReference>
<name>A0ABQ8TAF6_PERAM</name>
<evidence type="ECO:0000256" key="8">
    <source>
        <dbReference type="ARBA" id="ARBA00023034"/>
    </source>
</evidence>
<dbReference type="InterPro" id="IPR045885">
    <property type="entry name" value="GalNAc-T"/>
</dbReference>
<dbReference type="CDD" id="cd02510">
    <property type="entry name" value="pp-GalNAc-T"/>
    <property type="match status" value="1"/>
</dbReference>
<keyword evidence="11" id="KW-0328">Glycosyltransferase</keyword>
<evidence type="ECO:0000256" key="6">
    <source>
        <dbReference type="ARBA" id="ARBA00022968"/>
    </source>
</evidence>
<dbReference type="PANTHER" id="PTHR11675:SF63">
    <property type="entry name" value="POLYPEPTIDE N-ACETYLGALACTOSAMINYLTRANSFERASE"/>
    <property type="match status" value="1"/>
</dbReference>
<dbReference type="EMBL" id="JAJSOF020000013">
    <property type="protein sequence ID" value="KAJ4442867.1"/>
    <property type="molecule type" value="Genomic_DNA"/>
</dbReference>
<evidence type="ECO:0000313" key="15">
    <source>
        <dbReference type="Proteomes" id="UP001148838"/>
    </source>
</evidence>
<evidence type="ECO:0000256" key="12">
    <source>
        <dbReference type="SAM" id="MobiDB-lite"/>
    </source>
</evidence>
<keyword evidence="3 11" id="KW-0808">Transferase</keyword>
<dbReference type="Proteomes" id="UP001148838">
    <property type="component" value="Unassembled WGS sequence"/>
</dbReference>
<keyword evidence="10 11" id="KW-1015">Disulfide bond</keyword>
<evidence type="ECO:0000259" key="13">
    <source>
        <dbReference type="SMART" id="SM00458"/>
    </source>
</evidence>
<reference evidence="14 15" key="1">
    <citation type="journal article" date="2022" name="Allergy">
        <title>Genome assembly and annotation of Periplaneta americana reveal a comprehensive cockroach allergen profile.</title>
        <authorList>
            <person name="Wang L."/>
            <person name="Xiong Q."/>
            <person name="Saelim N."/>
            <person name="Wang L."/>
            <person name="Nong W."/>
            <person name="Wan A.T."/>
            <person name="Shi M."/>
            <person name="Liu X."/>
            <person name="Cao Q."/>
            <person name="Hui J.H.L."/>
            <person name="Sookrung N."/>
            <person name="Leung T.F."/>
            <person name="Tungtrongchitr A."/>
            <person name="Tsui S.K.W."/>
        </authorList>
    </citation>
    <scope>NUCLEOTIDE SEQUENCE [LARGE SCALE GENOMIC DNA]</scope>
    <source>
        <strain evidence="14">PWHHKU_190912</strain>
    </source>
</reference>
<dbReference type="InterPro" id="IPR035992">
    <property type="entry name" value="Ricin_B-like_lectins"/>
</dbReference>
<feature type="domain" description="Ricin B lectin" evidence="13">
    <location>
        <begin position="833"/>
        <end position="955"/>
    </location>
</feature>
<comment type="caution">
    <text evidence="14">The sequence shown here is derived from an EMBL/GenBank/DDBJ whole genome shotgun (WGS) entry which is preliminary data.</text>
</comment>
<dbReference type="Pfam" id="PF00535">
    <property type="entry name" value="Glycos_transf_2"/>
    <property type="match status" value="1"/>
</dbReference>
<protein>
    <recommendedName>
        <fullName evidence="11">Polypeptide N-acetylgalactosaminyltransferase</fullName>
        <ecNumber evidence="11">2.4.1.-</ecNumber>
    </recommendedName>
    <alternativeName>
        <fullName evidence="11">Protein-UDP acetylgalactosaminyltransferase</fullName>
    </alternativeName>
</protein>
<proteinExistence type="inferred from homology"/>
<dbReference type="Pfam" id="PF00652">
    <property type="entry name" value="Ricin_B_lectin"/>
    <property type="match status" value="1"/>
</dbReference>
<keyword evidence="5 11" id="KW-0430">Lectin</keyword>
<dbReference type="Pfam" id="PF02709">
    <property type="entry name" value="Glyco_transf_7C"/>
    <property type="match status" value="1"/>
</dbReference>
<keyword evidence="9 11" id="KW-0472">Membrane</keyword>
<dbReference type="CDD" id="cd23440">
    <property type="entry name" value="beta-trefoil_Ricin_GALNT11"/>
    <property type="match status" value="1"/>
</dbReference>
<evidence type="ECO:0000256" key="11">
    <source>
        <dbReference type="RuleBase" id="RU361242"/>
    </source>
</evidence>
<evidence type="ECO:0000313" key="14">
    <source>
        <dbReference type="EMBL" id="KAJ4442867.1"/>
    </source>
</evidence>
<evidence type="ECO:0000256" key="5">
    <source>
        <dbReference type="ARBA" id="ARBA00022734"/>
    </source>
</evidence>
<sequence length="958" mass="109300">MSPGSSTESYPAFAHIGLRENPGKNLDQVTFPYRDSNPGHLVSRPDALTVTPQDRYRTPFLRDLRRLCRARNFAHHTQRFHQDGVTCHTARNSLNFLREYFGERIISHGTDFPYPSHSPDLTSPDVGMYILAFAGAWLLSHHSWQQNMYQENGVHMIQVNVIDKTKIAGGGVGMALVTRYNFLLGVIFASVTWAVSLYLYSIITQESTTKLATTSKAPFIFVSSDDSENFIEDNHNHQRIIVSDALVLKSPPARKPILKIHPIEGNEIDIPSEPKAEGKSAHSYKNARYWGGYKNSDALIQKLQPKTLKPELSEVGMVKTVEDQALRNEGYKVHAFNVLVSRELSYHRNVPDTRHHLCKKQKYPVELPAASIVICFYNEDYNTLLRTVHSVLDRTPENLLHEILLIDDNSDITGMHAALEAYITSNLTSKVTLLATARREGLIRARMFGAKKASGQVLVFLDSHVEVNRDWLQPLLARIAESWSTVAVPIIDIINSDTFDYSASPLVRGGFNWGLHFKWENLPTGTLAIEEDFVRPIRSAKTLLLCKRSTVCYAFLCFCESMLIRFLCGTVQTSLRLPIVGLNNNDDEDNDNDESSDNNDEDTENNDEVNDNNKDHDNDENDYGSDSDDVDRFRRSTVFTCLFMSLIVPHYCNCYRTPTMAGGLFAIDRSYFEEIGEYDSGMNIWGGENLEISFRVWMCGGKLELIPCSRVGHVFRRRRPYGSPTGEDTMTRNSLRVANVWMDEYKACMRNNNTFDYFLKVRPDARNVPYGDVSERKRLREKLKCQNFKWYLDNVYPELTLPTDNEERLKKKWEALEPQKYQPWHSRRRNYINQYQLRLSNTSLCLTSEKDTKTKGSLLILKSCLRMKNQIWFETVRSELVLATLLCLDASDTFPKLSKCHEMGGDQEWKHRGSNETPVYNMAAGTCLSAQKAAPGEYAVMELCSTSVLNKWDLVVTS</sequence>
<dbReference type="InterPro" id="IPR036397">
    <property type="entry name" value="RNaseH_sf"/>
</dbReference>
<comment type="pathway">
    <text evidence="11">Protein modification; protein glycosylation.</text>
</comment>
<dbReference type="InterPro" id="IPR027791">
    <property type="entry name" value="Galactosyl_T_C"/>
</dbReference>
<dbReference type="SUPFAM" id="SSF53448">
    <property type="entry name" value="Nucleotide-diphospho-sugar transferases"/>
    <property type="match status" value="1"/>
</dbReference>
<evidence type="ECO:0000256" key="7">
    <source>
        <dbReference type="ARBA" id="ARBA00022989"/>
    </source>
</evidence>
<dbReference type="Gene3D" id="2.80.10.50">
    <property type="match status" value="1"/>
</dbReference>
<gene>
    <name evidence="14" type="ORF">ANN_04460</name>
</gene>
<keyword evidence="11" id="KW-0464">Manganese</keyword>
<keyword evidence="15" id="KW-1185">Reference proteome</keyword>
<keyword evidence="4 11" id="KW-0812">Transmembrane</keyword>
<feature type="compositionally biased region" description="Acidic residues" evidence="12">
    <location>
        <begin position="618"/>
        <end position="628"/>
    </location>
</feature>
<evidence type="ECO:0000256" key="4">
    <source>
        <dbReference type="ARBA" id="ARBA00022692"/>
    </source>
</evidence>
<evidence type="ECO:0000256" key="1">
    <source>
        <dbReference type="ARBA" id="ARBA00004323"/>
    </source>
</evidence>
<feature type="region of interest" description="Disordered" evidence="12">
    <location>
        <begin position="582"/>
        <end position="628"/>
    </location>
</feature>
<comment type="cofactor">
    <cofactor evidence="11">
        <name>Mn(2+)</name>
        <dbReference type="ChEBI" id="CHEBI:29035"/>
    </cofactor>
</comment>
<evidence type="ECO:0000256" key="9">
    <source>
        <dbReference type="ARBA" id="ARBA00023136"/>
    </source>
</evidence>
<comment type="subcellular location">
    <subcellularLocation>
        <location evidence="1 11">Golgi apparatus membrane</location>
        <topology evidence="1 11">Single-pass type II membrane protein</topology>
    </subcellularLocation>
</comment>
<organism evidence="14 15">
    <name type="scientific">Periplaneta americana</name>
    <name type="common">American cockroach</name>
    <name type="synonym">Blatta americana</name>
    <dbReference type="NCBI Taxonomy" id="6978"/>
    <lineage>
        <taxon>Eukaryota</taxon>
        <taxon>Metazoa</taxon>
        <taxon>Ecdysozoa</taxon>
        <taxon>Arthropoda</taxon>
        <taxon>Hexapoda</taxon>
        <taxon>Insecta</taxon>
        <taxon>Pterygota</taxon>
        <taxon>Neoptera</taxon>
        <taxon>Polyneoptera</taxon>
        <taxon>Dictyoptera</taxon>
        <taxon>Blattodea</taxon>
        <taxon>Blattoidea</taxon>
        <taxon>Blattidae</taxon>
        <taxon>Blattinae</taxon>
        <taxon>Periplaneta</taxon>
    </lineage>
</organism>
<comment type="similarity">
    <text evidence="2 11">Belongs to the glycosyltransferase 2 family. GalNAc-T subfamily.</text>
</comment>
<feature type="compositionally biased region" description="Acidic residues" evidence="12">
    <location>
        <begin position="585"/>
        <end position="610"/>
    </location>
</feature>
<evidence type="ECO:0000256" key="3">
    <source>
        <dbReference type="ARBA" id="ARBA00022679"/>
    </source>
</evidence>
<keyword evidence="7 11" id="KW-1133">Transmembrane helix</keyword>
<dbReference type="InterPro" id="IPR029044">
    <property type="entry name" value="Nucleotide-diphossugar_trans"/>
</dbReference>
<dbReference type="SMART" id="SM00458">
    <property type="entry name" value="RICIN"/>
    <property type="match status" value="1"/>
</dbReference>
<dbReference type="Gene3D" id="3.90.550.10">
    <property type="entry name" value="Spore Coat Polysaccharide Biosynthesis Protein SpsA, Chain A"/>
    <property type="match status" value="2"/>
</dbReference>
<dbReference type="PROSITE" id="PS50231">
    <property type="entry name" value="RICIN_B_LECTIN"/>
    <property type="match status" value="1"/>
</dbReference>
<dbReference type="SUPFAM" id="SSF50370">
    <property type="entry name" value="Ricin B-like lectins"/>
    <property type="match status" value="1"/>
</dbReference>
<dbReference type="InterPro" id="IPR000772">
    <property type="entry name" value="Ricin_B_lectin"/>
</dbReference>
<dbReference type="PANTHER" id="PTHR11675">
    <property type="entry name" value="N-ACETYLGALACTOSAMINYLTRANSFERASE"/>
    <property type="match status" value="1"/>
</dbReference>